<dbReference type="InterPro" id="IPR036397">
    <property type="entry name" value="RNaseH_sf"/>
</dbReference>
<dbReference type="InterPro" id="IPR001584">
    <property type="entry name" value="Integrase_cat-core"/>
</dbReference>
<name>A0A225VAG3_9STRA</name>
<evidence type="ECO:0000313" key="2">
    <source>
        <dbReference type="EMBL" id="OWZ02084.1"/>
    </source>
</evidence>
<keyword evidence="3" id="KW-1185">Reference proteome</keyword>
<accession>A0A225VAG3</accession>
<dbReference type="Gene3D" id="3.30.420.10">
    <property type="entry name" value="Ribonuclease H-like superfamily/Ribonuclease H"/>
    <property type="match status" value="1"/>
</dbReference>
<feature type="domain" description="Integrase catalytic" evidence="1">
    <location>
        <begin position="525"/>
        <end position="590"/>
    </location>
</feature>
<reference evidence="3" key="1">
    <citation type="submission" date="2017-03" db="EMBL/GenBank/DDBJ databases">
        <title>Phytopthora megakarya and P. palmivora, two closely related causual agents of cacao black pod achieved similar genome size and gene model numbers by different mechanisms.</title>
        <authorList>
            <person name="Ali S."/>
            <person name="Shao J."/>
            <person name="Larry D.J."/>
            <person name="Kronmiller B."/>
            <person name="Shen D."/>
            <person name="Strem M.D."/>
            <person name="Melnick R.L."/>
            <person name="Guiltinan M.J."/>
            <person name="Tyler B.M."/>
            <person name="Meinhardt L.W."/>
            <person name="Bailey B.A."/>
        </authorList>
    </citation>
    <scope>NUCLEOTIDE SEQUENCE [LARGE SCALE GENOMIC DNA]</scope>
    <source>
        <strain evidence="3">zdho120</strain>
    </source>
</reference>
<evidence type="ECO:0000259" key="1">
    <source>
        <dbReference type="PROSITE" id="PS50994"/>
    </source>
</evidence>
<comment type="caution">
    <text evidence="2">The sequence shown here is derived from an EMBL/GenBank/DDBJ whole genome shotgun (WGS) entry which is preliminary data.</text>
</comment>
<evidence type="ECO:0000313" key="3">
    <source>
        <dbReference type="Proteomes" id="UP000198211"/>
    </source>
</evidence>
<organism evidence="2 3">
    <name type="scientific">Phytophthora megakarya</name>
    <dbReference type="NCBI Taxonomy" id="4795"/>
    <lineage>
        <taxon>Eukaryota</taxon>
        <taxon>Sar</taxon>
        <taxon>Stramenopiles</taxon>
        <taxon>Oomycota</taxon>
        <taxon>Peronosporomycetes</taxon>
        <taxon>Peronosporales</taxon>
        <taxon>Peronosporaceae</taxon>
        <taxon>Phytophthora</taxon>
    </lineage>
</organism>
<proteinExistence type="predicted"/>
<dbReference type="OrthoDB" id="674670at2759"/>
<dbReference type="PANTHER" id="PTHR37984:SF5">
    <property type="entry name" value="PROTEIN NYNRIN-LIKE"/>
    <property type="match status" value="1"/>
</dbReference>
<dbReference type="GO" id="GO:0015074">
    <property type="term" value="P:DNA integration"/>
    <property type="evidence" value="ECO:0007669"/>
    <property type="project" value="InterPro"/>
</dbReference>
<dbReference type="EMBL" id="NBNE01006410">
    <property type="protein sequence ID" value="OWZ02084.1"/>
    <property type="molecule type" value="Genomic_DNA"/>
</dbReference>
<dbReference type="Proteomes" id="UP000198211">
    <property type="component" value="Unassembled WGS sequence"/>
</dbReference>
<gene>
    <name evidence="2" type="ORF">PHMEG_00026418</name>
</gene>
<dbReference type="InterPro" id="IPR050951">
    <property type="entry name" value="Retrovirus_Pol_polyprotein"/>
</dbReference>
<dbReference type="AlphaFoldDB" id="A0A225VAG3"/>
<dbReference type="InterPro" id="IPR012337">
    <property type="entry name" value="RNaseH-like_sf"/>
</dbReference>
<sequence length="637" mass="69842">MNNASLSSNTSLECTSFPHLSVIEWEALHRLTAVSGDSLIKALLTSGTEAQQHLAAQEFMVRELGDLRQRVSTPTATKNKTDIVKLDVSSYSDEGDGRLHLNRWFCEVDIPIEDRQLSTELTCTRFLLSTLAGKAKEWALGRLITDAASFPTMEAMKSDLRLVSEPAQDESFQKSAFLSLKQGSMSMLEYIQASAHVTALGPFAYELDRFYISEEFLVIELLRPRDIDVNAVETFLCGTPNQWPDVTVMDPDAMVHIAYEVSDGPSCTVCEPVPCAGPALESQNVSDVEEQRLSNETDVVERGLPQAVEHGFPLVVVRELPEFCGHDSAINLMDGFYQILMREDNVQLTSVSTPPDILTDTLSRRPDYVRSGRHAIGDEDDDECAVSVVEGVAAVEVAATSPLRALISAANDSDAECAELLEYLQDSSNTARHLLASRSRARGDRYALDCNLLSYCADCSDPPRIVVPLDDDLLGAEVGTFVRSVPACQAVSVKASAPSTPALRDRPMIFGDKMVHLAPVVVSVTAEQSAAIFLGIVYRHHDLPSSIVSDRDPRFTAAFWTELVKTLGTRLNMSAASHPETDGQTERANRFAINNAELASTEFTPFYINYCRHPRVPATLGLECSMVLGEAGDDNIW</sequence>
<dbReference type="SUPFAM" id="SSF53098">
    <property type="entry name" value="Ribonuclease H-like"/>
    <property type="match status" value="1"/>
</dbReference>
<dbReference type="PANTHER" id="PTHR37984">
    <property type="entry name" value="PROTEIN CBG26694"/>
    <property type="match status" value="1"/>
</dbReference>
<dbReference type="PROSITE" id="PS50994">
    <property type="entry name" value="INTEGRASE"/>
    <property type="match status" value="1"/>
</dbReference>
<protein>
    <submittedName>
        <fullName evidence="2">Polyprotein</fullName>
    </submittedName>
</protein>
<dbReference type="GO" id="GO:0003676">
    <property type="term" value="F:nucleic acid binding"/>
    <property type="evidence" value="ECO:0007669"/>
    <property type="project" value="InterPro"/>
</dbReference>